<dbReference type="AlphaFoldDB" id="A0A918YY87"/>
<evidence type="ECO:0000313" key="10">
    <source>
        <dbReference type="EMBL" id="GHE29654.1"/>
    </source>
</evidence>
<dbReference type="Pfam" id="PF00856">
    <property type="entry name" value="SET"/>
    <property type="match status" value="1"/>
</dbReference>
<keyword evidence="3" id="KW-0489">Methyltransferase</keyword>
<dbReference type="SUPFAM" id="SSF82199">
    <property type="entry name" value="SET domain"/>
    <property type="match status" value="1"/>
</dbReference>
<dbReference type="PROSITE" id="PS50868">
    <property type="entry name" value="POST_SET"/>
    <property type="match status" value="1"/>
</dbReference>
<reference evidence="10" key="1">
    <citation type="journal article" date="2014" name="Int. J. Syst. Evol. Microbiol.">
        <title>Complete genome sequence of Corynebacterium casei LMG S-19264T (=DSM 44701T), isolated from a smear-ripened cheese.</title>
        <authorList>
            <consortium name="US DOE Joint Genome Institute (JGI-PGF)"/>
            <person name="Walter F."/>
            <person name="Albersmeier A."/>
            <person name="Kalinowski J."/>
            <person name="Ruckert C."/>
        </authorList>
    </citation>
    <scope>NUCLEOTIDE SEQUENCE</scope>
    <source>
        <strain evidence="10">KCTC 32020</strain>
    </source>
</reference>
<dbReference type="InterPro" id="IPR050973">
    <property type="entry name" value="H3K9_Histone-Lys_N-MTase"/>
</dbReference>
<dbReference type="EMBL" id="BNCF01000004">
    <property type="protein sequence ID" value="GHE29654.1"/>
    <property type="molecule type" value="Genomic_DNA"/>
</dbReference>
<dbReference type="OrthoDB" id="9790349at2"/>
<dbReference type="Gene3D" id="2.170.270.10">
    <property type="entry name" value="SET domain"/>
    <property type="match status" value="1"/>
</dbReference>
<feature type="domain" description="SET" evidence="8">
    <location>
        <begin position="3"/>
        <end position="122"/>
    </location>
</feature>
<dbReference type="PROSITE" id="PS50280">
    <property type="entry name" value="SET"/>
    <property type="match status" value="1"/>
</dbReference>
<evidence type="ECO:0000259" key="8">
    <source>
        <dbReference type="PROSITE" id="PS50280"/>
    </source>
</evidence>
<dbReference type="SMART" id="SM00317">
    <property type="entry name" value="SET"/>
    <property type="match status" value="1"/>
</dbReference>
<evidence type="ECO:0000256" key="6">
    <source>
        <dbReference type="ARBA" id="ARBA00022723"/>
    </source>
</evidence>
<dbReference type="GO" id="GO:0032259">
    <property type="term" value="P:methylation"/>
    <property type="evidence" value="ECO:0007669"/>
    <property type="project" value="UniProtKB-KW"/>
</dbReference>
<keyword evidence="7" id="KW-0862">Zinc</keyword>
<evidence type="ECO:0000256" key="5">
    <source>
        <dbReference type="ARBA" id="ARBA00022691"/>
    </source>
</evidence>
<evidence type="ECO:0000256" key="7">
    <source>
        <dbReference type="ARBA" id="ARBA00022833"/>
    </source>
</evidence>
<keyword evidence="5" id="KW-0949">S-adenosyl-L-methionine</keyword>
<dbReference type="Proteomes" id="UP000636453">
    <property type="component" value="Unassembled WGS sequence"/>
</dbReference>
<keyword evidence="11" id="KW-1185">Reference proteome</keyword>
<dbReference type="InterPro" id="IPR001214">
    <property type="entry name" value="SET_dom"/>
</dbReference>
<comment type="subcellular location">
    <subcellularLocation>
        <location evidence="1">Chromosome</location>
    </subcellularLocation>
</comment>
<dbReference type="PANTHER" id="PTHR46223:SF3">
    <property type="entry name" value="HISTONE-LYSINE N-METHYLTRANSFERASE SET-23"/>
    <property type="match status" value="1"/>
</dbReference>
<accession>A0A918YY87</accession>
<gene>
    <name evidence="10" type="ORF">GCM10007167_09260</name>
</gene>
<dbReference type="InterPro" id="IPR003616">
    <property type="entry name" value="Post-SET_dom"/>
</dbReference>
<evidence type="ECO:0000256" key="4">
    <source>
        <dbReference type="ARBA" id="ARBA00022679"/>
    </source>
</evidence>
<organism evidence="10 11">
    <name type="scientific">Vulcaniibacterium thermophilum</name>
    <dbReference type="NCBI Taxonomy" id="1169913"/>
    <lineage>
        <taxon>Bacteria</taxon>
        <taxon>Pseudomonadati</taxon>
        <taxon>Pseudomonadota</taxon>
        <taxon>Gammaproteobacteria</taxon>
        <taxon>Lysobacterales</taxon>
        <taxon>Lysobacteraceae</taxon>
        <taxon>Vulcaniibacterium</taxon>
    </lineage>
</organism>
<dbReference type="RefSeq" id="WP_146474538.1">
    <property type="nucleotide sequence ID" value="NZ_BNCF01000004.1"/>
</dbReference>
<comment type="caution">
    <text evidence="10">The sequence shown here is derived from an EMBL/GenBank/DDBJ whole genome shotgun (WGS) entry which is preliminary data.</text>
</comment>
<keyword evidence="2" id="KW-0158">Chromosome</keyword>
<sequence length="169" mass="18862">MPRKIVARRSAIHGNGVFALLPIAKGERIVEYKGQRRTHEEVDAGDTGDIESGHTFLFTLNDEYVIDANHGGNIARWINHSCAPNCEAVLEEHEGGDRRKDRVFIEARRAIRPGEELTYDYGITLDVPHTAKLKKIWACRCGAKNCTGTMLRPKRKSAAKPDKDGGRGR</sequence>
<proteinExistence type="predicted"/>
<evidence type="ECO:0000256" key="2">
    <source>
        <dbReference type="ARBA" id="ARBA00022454"/>
    </source>
</evidence>
<dbReference type="InterPro" id="IPR046341">
    <property type="entry name" value="SET_dom_sf"/>
</dbReference>
<evidence type="ECO:0000256" key="1">
    <source>
        <dbReference type="ARBA" id="ARBA00004286"/>
    </source>
</evidence>
<keyword evidence="6" id="KW-0479">Metal-binding</keyword>
<dbReference type="GO" id="GO:0046872">
    <property type="term" value="F:metal ion binding"/>
    <property type="evidence" value="ECO:0007669"/>
    <property type="project" value="UniProtKB-KW"/>
</dbReference>
<name>A0A918YY87_9GAMM</name>
<reference evidence="10" key="2">
    <citation type="submission" date="2020-09" db="EMBL/GenBank/DDBJ databases">
        <authorList>
            <person name="Sun Q."/>
            <person name="Kim S."/>
        </authorList>
    </citation>
    <scope>NUCLEOTIDE SEQUENCE</scope>
    <source>
        <strain evidence="10">KCTC 32020</strain>
    </source>
</reference>
<dbReference type="PANTHER" id="PTHR46223">
    <property type="entry name" value="HISTONE-LYSINE N-METHYLTRANSFERASE SUV39H"/>
    <property type="match status" value="1"/>
</dbReference>
<dbReference type="GO" id="GO:0008168">
    <property type="term" value="F:methyltransferase activity"/>
    <property type="evidence" value="ECO:0007669"/>
    <property type="project" value="UniProtKB-KW"/>
</dbReference>
<feature type="domain" description="Post-SET" evidence="9">
    <location>
        <begin position="135"/>
        <end position="151"/>
    </location>
</feature>
<evidence type="ECO:0000256" key="3">
    <source>
        <dbReference type="ARBA" id="ARBA00022603"/>
    </source>
</evidence>
<evidence type="ECO:0000259" key="9">
    <source>
        <dbReference type="PROSITE" id="PS50868"/>
    </source>
</evidence>
<evidence type="ECO:0000313" key="11">
    <source>
        <dbReference type="Proteomes" id="UP000636453"/>
    </source>
</evidence>
<dbReference type="GO" id="GO:0005694">
    <property type="term" value="C:chromosome"/>
    <property type="evidence" value="ECO:0007669"/>
    <property type="project" value="UniProtKB-SubCell"/>
</dbReference>
<protein>
    <submittedName>
        <fullName evidence="10">SET domain-containing protein-lysine N-methyltransferase</fullName>
    </submittedName>
</protein>
<keyword evidence="4" id="KW-0808">Transferase</keyword>